<dbReference type="InterPro" id="IPR007485">
    <property type="entry name" value="LPS_assembly_LptE"/>
</dbReference>
<organism evidence="1 2">
    <name type="scientific">Larkinella rosea</name>
    <dbReference type="NCBI Taxonomy" id="2025312"/>
    <lineage>
        <taxon>Bacteria</taxon>
        <taxon>Pseudomonadati</taxon>
        <taxon>Bacteroidota</taxon>
        <taxon>Cytophagia</taxon>
        <taxon>Cytophagales</taxon>
        <taxon>Spirosomataceae</taxon>
        <taxon>Larkinella</taxon>
    </lineage>
</organism>
<dbReference type="GO" id="GO:0043165">
    <property type="term" value="P:Gram-negative-bacterium-type cell outer membrane assembly"/>
    <property type="evidence" value="ECO:0007669"/>
    <property type="project" value="InterPro"/>
</dbReference>
<keyword evidence="2" id="KW-1185">Reference proteome</keyword>
<evidence type="ECO:0008006" key="3">
    <source>
        <dbReference type="Google" id="ProtNLM"/>
    </source>
</evidence>
<comment type="caution">
    <text evidence="1">The sequence shown here is derived from an EMBL/GenBank/DDBJ whole genome shotgun (WGS) entry which is preliminary data.</text>
</comment>
<name>A0A3P1BZR3_9BACT</name>
<sequence length="177" mass="19937">MNTMGRRLLRLPLFYLLFMVHCALFISSCGKYSFTGTTLDPNIKTITINTFTTSAAGGPANLTLQFTEKLKEYYQRYTNMKVVPNNGDIVLEGSFTAYDVLPVAATASDQAAQNRLQVSVQVRFSNSKDETKNFDQAFSFYQDFPANQTLTQSESRLVPKIQDQLVLDIFNKTAADW</sequence>
<dbReference type="GO" id="GO:0019867">
    <property type="term" value="C:outer membrane"/>
    <property type="evidence" value="ECO:0007669"/>
    <property type="project" value="InterPro"/>
</dbReference>
<reference evidence="1 2" key="1">
    <citation type="submission" date="2018-11" db="EMBL/GenBank/DDBJ databases">
        <authorList>
            <person name="Zhou Z."/>
            <person name="Wang G."/>
        </authorList>
    </citation>
    <scope>NUCLEOTIDE SEQUENCE [LARGE SCALE GENOMIC DNA]</scope>
    <source>
        <strain evidence="1 2">KCTC52004</strain>
    </source>
</reference>
<dbReference type="AlphaFoldDB" id="A0A3P1BZR3"/>
<dbReference type="Proteomes" id="UP000271925">
    <property type="component" value="Unassembled WGS sequence"/>
</dbReference>
<dbReference type="PROSITE" id="PS51257">
    <property type="entry name" value="PROKAR_LIPOPROTEIN"/>
    <property type="match status" value="1"/>
</dbReference>
<accession>A0A3P1BZR3</accession>
<dbReference type="EMBL" id="RQJO01000007">
    <property type="protein sequence ID" value="RRB06419.1"/>
    <property type="molecule type" value="Genomic_DNA"/>
</dbReference>
<dbReference type="OrthoDB" id="9790776at2"/>
<proteinExistence type="predicted"/>
<protein>
    <recommendedName>
        <fullName evidence="3">LptE family protein</fullName>
    </recommendedName>
</protein>
<dbReference type="Pfam" id="PF04390">
    <property type="entry name" value="LptE"/>
    <property type="match status" value="1"/>
</dbReference>
<evidence type="ECO:0000313" key="2">
    <source>
        <dbReference type="Proteomes" id="UP000271925"/>
    </source>
</evidence>
<gene>
    <name evidence="1" type="ORF">EHT25_01035</name>
</gene>
<evidence type="ECO:0000313" key="1">
    <source>
        <dbReference type="EMBL" id="RRB06419.1"/>
    </source>
</evidence>